<organism evidence="2">
    <name type="scientific">marine metagenome</name>
    <dbReference type="NCBI Taxonomy" id="408172"/>
    <lineage>
        <taxon>unclassified sequences</taxon>
        <taxon>metagenomes</taxon>
        <taxon>ecological metagenomes</taxon>
    </lineage>
</organism>
<evidence type="ECO:0000313" key="2">
    <source>
        <dbReference type="EMBL" id="SVD64708.1"/>
    </source>
</evidence>
<name>A0A382X2V9_9ZZZZ</name>
<feature type="region of interest" description="Disordered" evidence="1">
    <location>
        <begin position="143"/>
        <end position="164"/>
    </location>
</feature>
<dbReference type="AlphaFoldDB" id="A0A382X2V9"/>
<evidence type="ECO:0000256" key="1">
    <source>
        <dbReference type="SAM" id="MobiDB-lite"/>
    </source>
</evidence>
<sequence>LINTLLDPSANISPGYSTTIIVTTEGVMHTGILKSTSVEEIVLSSTDGAIVKIAVDEIDQRRASQVSVMPEGIEDLISKQEFLDLIAYLQNLRESTLKATRSSEIPDEIGVLTKTVQLTPFHPAEHCFNQPVWISEHPVLEGSKEINKNSPNRSGSNANSLIRS</sequence>
<accession>A0A382X2V9</accession>
<reference evidence="2" key="1">
    <citation type="submission" date="2018-05" db="EMBL/GenBank/DDBJ databases">
        <authorList>
            <person name="Lanie J.A."/>
            <person name="Ng W.-L."/>
            <person name="Kazmierczak K.M."/>
            <person name="Andrzejewski T.M."/>
            <person name="Davidsen T.M."/>
            <person name="Wayne K.J."/>
            <person name="Tettelin H."/>
            <person name="Glass J.I."/>
            <person name="Rusch D."/>
            <person name="Podicherti R."/>
            <person name="Tsui H.-C.T."/>
            <person name="Winkler M.E."/>
        </authorList>
    </citation>
    <scope>NUCLEOTIDE SEQUENCE</scope>
</reference>
<protein>
    <recommendedName>
        <fullName evidence="3">Cytochrome c domain-containing protein</fullName>
    </recommendedName>
</protein>
<gene>
    <name evidence="2" type="ORF">METZ01_LOCUS417562</name>
</gene>
<proteinExistence type="predicted"/>
<evidence type="ECO:0008006" key="3">
    <source>
        <dbReference type="Google" id="ProtNLM"/>
    </source>
</evidence>
<feature type="compositionally biased region" description="Polar residues" evidence="1">
    <location>
        <begin position="148"/>
        <end position="164"/>
    </location>
</feature>
<dbReference type="PANTHER" id="PTHR33546:SF1">
    <property type="entry name" value="LARGE, MULTIFUNCTIONAL SECRETED PROTEIN"/>
    <property type="match status" value="1"/>
</dbReference>
<feature type="non-terminal residue" evidence="2">
    <location>
        <position position="1"/>
    </location>
</feature>
<dbReference type="EMBL" id="UINC01164062">
    <property type="protein sequence ID" value="SVD64708.1"/>
    <property type="molecule type" value="Genomic_DNA"/>
</dbReference>
<dbReference type="PANTHER" id="PTHR33546">
    <property type="entry name" value="LARGE, MULTIFUNCTIONAL SECRETED PROTEIN-RELATED"/>
    <property type="match status" value="1"/>
</dbReference>